<organism evidence="1 2">
    <name type="scientific">Bilifractor porci</name>
    <dbReference type="NCBI Taxonomy" id="2606636"/>
    <lineage>
        <taxon>Bacteria</taxon>
        <taxon>Bacillati</taxon>
        <taxon>Bacillota</taxon>
        <taxon>Clostridia</taxon>
        <taxon>Lachnospirales</taxon>
        <taxon>Lachnospiraceae</taxon>
        <taxon>Bilifractor</taxon>
    </lineage>
</organism>
<gene>
    <name evidence="1" type="ORF">FYJ60_10450</name>
</gene>
<keyword evidence="2" id="KW-1185">Reference proteome</keyword>
<protein>
    <submittedName>
        <fullName evidence="1">YaaA family protein</fullName>
    </submittedName>
</protein>
<dbReference type="RefSeq" id="WP_235903394.1">
    <property type="nucleotide sequence ID" value="NZ_VUMV01000008.1"/>
</dbReference>
<name>A0A7X2TQE5_9FIRM</name>
<accession>A0A7X2TQE5</accession>
<reference evidence="1 2" key="1">
    <citation type="submission" date="2019-08" db="EMBL/GenBank/DDBJ databases">
        <title>In-depth cultivation of the pig gut microbiome towards novel bacterial diversity and tailored functional studies.</title>
        <authorList>
            <person name="Wylensek D."/>
            <person name="Hitch T.C.A."/>
            <person name="Clavel T."/>
        </authorList>
    </citation>
    <scope>NUCLEOTIDE SEQUENCE [LARGE SCALE GENOMIC DNA]</scope>
    <source>
        <strain evidence="1 2">Oil+RF-744-WCA-WT-13</strain>
    </source>
</reference>
<dbReference type="AlphaFoldDB" id="A0A7X2TQE5"/>
<evidence type="ECO:0000313" key="1">
    <source>
        <dbReference type="EMBL" id="MST82736.1"/>
    </source>
</evidence>
<sequence length="32" mass="3653">MRIIISPAKKMRTDTDTLASARLPVFLERPQP</sequence>
<dbReference type="Proteomes" id="UP000466864">
    <property type="component" value="Unassembled WGS sequence"/>
</dbReference>
<dbReference type="EMBL" id="VUMV01000008">
    <property type="protein sequence ID" value="MST82736.1"/>
    <property type="molecule type" value="Genomic_DNA"/>
</dbReference>
<proteinExistence type="predicted"/>
<comment type="caution">
    <text evidence="1">The sequence shown here is derived from an EMBL/GenBank/DDBJ whole genome shotgun (WGS) entry which is preliminary data.</text>
</comment>
<evidence type="ECO:0000313" key="2">
    <source>
        <dbReference type="Proteomes" id="UP000466864"/>
    </source>
</evidence>